<dbReference type="PROSITE" id="PS01009">
    <property type="entry name" value="CRISP_1"/>
    <property type="match status" value="1"/>
</dbReference>
<dbReference type="PROSITE" id="PS01010">
    <property type="entry name" value="CRISP_2"/>
    <property type="match status" value="1"/>
</dbReference>
<dbReference type="InterPro" id="IPR002413">
    <property type="entry name" value="V5_allergen-like"/>
</dbReference>
<proteinExistence type="inferred from homology"/>
<accession>A0A6P8RMU4</accession>
<dbReference type="InterPro" id="IPR035940">
    <property type="entry name" value="CAP_sf"/>
</dbReference>
<reference evidence="5" key="1">
    <citation type="submission" date="2025-08" db="UniProtKB">
        <authorList>
            <consortium name="RefSeq"/>
        </authorList>
    </citation>
    <scope>IDENTIFICATION</scope>
</reference>
<dbReference type="GO" id="GO:0005576">
    <property type="term" value="C:extracellular region"/>
    <property type="evidence" value="ECO:0007669"/>
    <property type="project" value="InterPro"/>
</dbReference>
<dbReference type="Gene3D" id="3.40.33.10">
    <property type="entry name" value="CAP"/>
    <property type="match status" value="1"/>
</dbReference>
<dbReference type="AlphaFoldDB" id="A0A6P8RMU4"/>
<feature type="chain" id="PRO_5028350747" evidence="2">
    <location>
        <begin position="29"/>
        <end position="266"/>
    </location>
</feature>
<name>A0A6P8RMU4_GEOSA</name>
<dbReference type="KEGG" id="gsh:117363345"/>
<sequence length="266" mass="30447">MAVEEETMAAKRFLCLVVAALFPLSAKGAGVPEITDPEFIKVHVDTHNTYRSLVNPPASNMLYMTWDPSLARVARSWGRRCVFEHNRYLHSGKIHPTFKFAGENLWKGGGYPGHYSISAWHAEVKNYDYARHKCTDVCGHYTQVVWASSYKLGCAAVKCNQGRSVIVVCNYAPPGNYRGVKPYEEGEPCSACPKDSCENNLCRNKQRDIIIYHPNWYPSWDDDSWYKDLSCDIYCITVLSVRLFFVPCIFVADFCLHKRYPDMFVR</sequence>
<dbReference type="FunCoup" id="A0A6P8RMU4">
    <property type="interactions" value="2"/>
</dbReference>
<keyword evidence="2" id="KW-0732">Signal</keyword>
<dbReference type="InterPro" id="IPR014044">
    <property type="entry name" value="CAP_dom"/>
</dbReference>
<dbReference type="GeneID" id="117363345"/>
<dbReference type="InterPro" id="IPR001283">
    <property type="entry name" value="CRISP-related"/>
</dbReference>
<dbReference type="PRINTS" id="PR00838">
    <property type="entry name" value="V5ALLERGEN"/>
</dbReference>
<keyword evidence="4" id="KW-1185">Reference proteome</keyword>
<comment type="similarity">
    <text evidence="1">Belongs to the CRISP family.</text>
</comment>
<evidence type="ECO:0000313" key="5">
    <source>
        <dbReference type="RefSeq" id="XP_033806777.1"/>
    </source>
</evidence>
<organism evidence="4 5">
    <name type="scientific">Geotrypetes seraphini</name>
    <name type="common">Gaboon caecilian</name>
    <name type="synonym">Caecilia seraphini</name>
    <dbReference type="NCBI Taxonomy" id="260995"/>
    <lineage>
        <taxon>Eukaryota</taxon>
        <taxon>Metazoa</taxon>
        <taxon>Chordata</taxon>
        <taxon>Craniata</taxon>
        <taxon>Vertebrata</taxon>
        <taxon>Euteleostomi</taxon>
        <taxon>Amphibia</taxon>
        <taxon>Gymnophiona</taxon>
        <taxon>Geotrypetes</taxon>
    </lineage>
</organism>
<dbReference type="RefSeq" id="XP_033806777.1">
    <property type="nucleotide sequence ID" value="XM_033950886.1"/>
</dbReference>
<dbReference type="PRINTS" id="PR00837">
    <property type="entry name" value="V5TPXLIKE"/>
</dbReference>
<feature type="signal peptide" evidence="2">
    <location>
        <begin position="1"/>
        <end position="28"/>
    </location>
</feature>
<evidence type="ECO:0000259" key="3">
    <source>
        <dbReference type="SMART" id="SM00198"/>
    </source>
</evidence>
<gene>
    <name evidence="5" type="primary">LOC117363345</name>
</gene>
<protein>
    <submittedName>
        <fullName evidence="5">GLIPR1-like protein 1 isoform X1</fullName>
    </submittedName>
</protein>
<dbReference type="PANTHER" id="PTHR10334">
    <property type="entry name" value="CYSTEINE-RICH SECRETORY PROTEIN-RELATED"/>
    <property type="match status" value="1"/>
</dbReference>
<dbReference type="Proteomes" id="UP000515159">
    <property type="component" value="Chromosome 7"/>
</dbReference>
<dbReference type="SMART" id="SM00198">
    <property type="entry name" value="SCP"/>
    <property type="match status" value="1"/>
</dbReference>
<dbReference type="OrthoDB" id="43654at2759"/>
<feature type="domain" description="SCP" evidence="3">
    <location>
        <begin position="38"/>
        <end position="179"/>
    </location>
</feature>
<evidence type="ECO:0000256" key="1">
    <source>
        <dbReference type="ARBA" id="ARBA00009923"/>
    </source>
</evidence>
<dbReference type="InterPro" id="IPR018244">
    <property type="entry name" value="Allrgn_V5/Tpx1_CS"/>
</dbReference>
<dbReference type="InParanoid" id="A0A6P8RMU4"/>
<evidence type="ECO:0000256" key="2">
    <source>
        <dbReference type="SAM" id="SignalP"/>
    </source>
</evidence>
<dbReference type="Pfam" id="PF00188">
    <property type="entry name" value="CAP"/>
    <property type="match status" value="1"/>
</dbReference>
<dbReference type="SUPFAM" id="SSF55797">
    <property type="entry name" value="PR-1-like"/>
    <property type="match status" value="1"/>
</dbReference>
<evidence type="ECO:0000313" key="4">
    <source>
        <dbReference type="Proteomes" id="UP000515159"/>
    </source>
</evidence>